<sequence>MDKFFNLAVWVLIVSLLSGCFFTMLAQSIHAGSSVTSEGLRQSGYVILSGLLFLIAFVTCCLIVFAYIINFFKRKEE</sequence>
<organism evidence="2 3">
    <name type="scientific">Dyadobacter luteus</name>
    <dbReference type="NCBI Taxonomy" id="2259619"/>
    <lineage>
        <taxon>Bacteria</taxon>
        <taxon>Pseudomonadati</taxon>
        <taxon>Bacteroidota</taxon>
        <taxon>Cytophagia</taxon>
        <taxon>Cytophagales</taxon>
        <taxon>Spirosomataceae</taxon>
        <taxon>Dyadobacter</taxon>
    </lineage>
</organism>
<keyword evidence="3" id="KW-1185">Reference proteome</keyword>
<proteinExistence type="predicted"/>
<dbReference type="EMBL" id="QNUL01000031">
    <property type="protein sequence ID" value="REA57089.1"/>
    <property type="molecule type" value="Genomic_DNA"/>
</dbReference>
<feature type="transmembrane region" description="Helical" evidence="1">
    <location>
        <begin position="47"/>
        <end position="72"/>
    </location>
</feature>
<gene>
    <name evidence="2" type="ORF">DSL64_25080</name>
</gene>
<comment type="caution">
    <text evidence="2">The sequence shown here is derived from an EMBL/GenBank/DDBJ whole genome shotgun (WGS) entry which is preliminary data.</text>
</comment>
<reference evidence="2 3" key="1">
    <citation type="submission" date="2018-07" db="EMBL/GenBank/DDBJ databases">
        <title>Dyadobacter roseus sp. nov., isolated from rose rhizosphere soil.</title>
        <authorList>
            <person name="Chen L."/>
        </authorList>
    </citation>
    <scope>NUCLEOTIDE SEQUENCE [LARGE SCALE GENOMIC DNA]</scope>
    <source>
        <strain evidence="2 3">RS19</strain>
    </source>
</reference>
<evidence type="ECO:0000313" key="2">
    <source>
        <dbReference type="EMBL" id="REA57089.1"/>
    </source>
</evidence>
<keyword evidence="1" id="KW-0812">Transmembrane</keyword>
<keyword evidence="1" id="KW-0472">Membrane</keyword>
<evidence type="ECO:0000256" key="1">
    <source>
        <dbReference type="SAM" id="Phobius"/>
    </source>
</evidence>
<dbReference type="Proteomes" id="UP000256373">
    <property type="component" value="Unassembled WGS sequence"/>
</dbReference>
<accession>A0A3D8Y477</accession>
<dbReference type="AlphaFoldDB" id="A0A3D8Y477"/>
<name>A0A3D8Y477_9BACT</name>
<protein>
    <submittedName>
        <fullName evidence="2">Uncharacterized protein</fullName>
    </submittedName>
</protein>
<keyword evidence="1" id="KW-1133">Transmembrane helix</keyword>
<evidence type="ECO:0000313" key="3">
    <source>
        <dbReference type="Proteomes" id="UP000256373"/>
    </source>
</evidence>
<dbReference type="PROSITE" id="PS51257">
    <property type="entry name" value="PROKAR_LIPOPROTEIN"/>
    <property type="match status" value="1"/>
</dbReference>